<reference evidence="12 13" key="1">
    <citation type="submission" date="2016-08" db="EMBL/GenBank/DDBJ databases">
        <title>A Parts List for Fungal Cellulosomes Revealed by Comparative Genomics.</title>
        <authorList>
            <consortium name="DOE Joint Genome Institute"/>
            <person name="Haitjema C.H."/>
            <person name="Gilmore S.P."/>
            <person name="Henske J.K."/>
            <person name="Solomon K.V."/>
            <person name="De Groot R."/>
            <person name="Kuo A."/>
            <person name="Mondo S.J."/>
            <person name="Salamov A.A."/>
            <person name="Labutti K."/>
            <person name="Zhao Z."/>
            <person name="Chiniquy J."/>
            <person name="Barry K."/>
            <person name="Brewer H.M."/>
            <person name="Purvine S.O."/>
            <person name="Wright A.T."/>
            <person name="Boxma B."/>
            <person name="Van Alen T."/>
            <person name="Hackstein J.H."/>
            <person name="Baker S.E."/>
            <person name="Grigoriev I.V."/>
            <person name="O'Malley M.A."/>
        </authorList>
    </citation>
    <scope>NUCLEOTIDE SEQUENCE [LARGE SCALE GENOMIC DNA]</scope>
    <source>
        <strain evidence="12 13">G1</strain>
    </source>
</reference>
<dbReference type="FunFam" id="3.40.50.300:FF:000335">
    <property type="entry name" value="ATP binding cassette subfamily A member 5"/>
    <property type="match status" value="1"/>
</dbReference>
<evidence type="ECO:0000313" key="12">
    <source>
        <dbReference type="EMBL" id="ORY77078.1"/>
    </source>
</evidence>
<feature type="transmembrane region" description="Helical" evidence="10">
    <location>
        <begin position="1003"/>
        <end position="1021"/>
    </location>
</feature>
<dbReference type="STRING" id="1754190.A0A1Y2EZN9"/>
<dbReference type="SUPFAM" id="SSF52540">
    <property type="entry name" value="P-loop containing nucleoside triphosphate hydrolases"/>
    <property type="match status" value="2"/>
</dbReference>
<feature type="transmembrane region" description="Helical" evidence="10">
    <location>
        <begin position="331"/>
        <end position="348"/>
    </location>
</feature>
<evidence type="ECO:0000256" key="9">
    <source>
        <dbReference type="ARBA" id="ARBA00023136"/>
    </source>
</evidence>
<dbReference type="Gene3D" id="3.40.50.300">
    <property type="entry name" value="P-loop containing nucleotide triphosphate hydrolases"/>
    <property type="match status" value="2"/>
</dbReference>
<evidence type="ECO:0000256" key="6">
    <source>
        <dbReference type="ARBA" id="ARBA00022741"/>
    </source>
</evidence>
<dbReference type="InterPro" id="IPR026082">
    <property type="entry name" value="ABCA"/>
</dbReference>
<feature type="transmembrane region" description="Helical" evidence="10">
    <location>
        <begin position="275"/>
        <end position="294"/>
    </location>
</feature>
<gene>
    <name evidence="12" type="ORF">LY90DRAFT_450491</name>
</gene>
<comment type="caution">
    <text evidence="12">The sequence shown here is derived from an EMBL/GenBank/DDBJ whole genome shotgun (WGS) entry which is preliminary data.</text>
</comment>
<comment type="similarity">
    <text evidence="2">Belongs to the ABC transporter superfamily. ABCA family.</text>
</comment>
<feature type="transmembrane region" description="Helical" evidence="10">
    <location>
        <begin position="1078"/>
        <end position="1099"/>
    </location>
</feature>
<evidence type="ECO:0000256" key="4">
    <source>
        <dbReference type="ARBA" id="ARBA00022692"/>
    </source>
</evidence>
<evidence type="ECO:0000256" key="8">
    <source>
        <dbReference type="ARBA" id="ARBA00022989"/>
    </source>
</evidence>
<feature type="domain" description="ABC transporter" evidence="11">
    <location>
        <begin position="1301"/>
        <end position="1529"/>
    </location>
</feature>
<feature type="transmembrane region" description="Helical" evidence="10">
    <location>
        <begin position="1155"/>
        <end position="1177"/>
    </location>
</feature>
<keyword evidence="13" id="KW-1185">Reference proteome</keyword>
<dbReference type="OrthoDB" id="2109100at2759"/>
<dbReference type="InterPro" id="IPR003439">
    <property type="entry name" value="ABC_transporter-like_ATP-bd"/>
</dbReference>
<evidence type="ECO:0000256" key="7">
    <source>
        <dbReference type="ARBA" id="ARBA00022840"/>
    </source>
</evidence>
<keyword evidence="3" id="KW-0813">Transport</keyword>
<evidence type="ECO:0000256" key="1">
    <source>
        <dbReference type="ARBA" id="ARBA00004141"/>
    </source>
</evidence>
<dbReference type="InterPro" id="IPR003593">
    <property type="entry name" value="AAA+_ATPase"/>
</dbReference>
<evidence type="ECO:0000259" key="11">
    <source>
        <dbReference type="PROSITE" id="PS50893"/>
    </source>
</evidence>
<name>A0A1Y2EZN9_9FUNG</name>
<dbReference type="GO" id="GO:0005319">
    <property type="term" value="F:lipid transporter activity"/>
    <property type="evidence" value="ECO:0007669"/>
    <property type="project" value="TreeGrafter"/>
</dbReference>
<organism evidence="12 13">
    <name type="scientific">Neocallimastix californiae</name>
    <dbReference type="NCBI Taxonomy" id="1754190"/>
    <lineage>
        <taxon>Eukaryota</taxon>
        <taxon>Fungi</taxon>
        <taxon>Fungi incertae sedis</taxon>
        <taxon>Chytridiomycota</taxon>
        <taxon>Chytridiomycota incertae sedis</taxon>
        <taxon>Neocallimastigomycetes</taxon>
        <taxon>Neocallimastigales</taxon>
        <taxon>Neocallimastigaceae</taxon>
        <taxon>Neocallimastix</taxon>
    </lineage>
</organism>
<accession>A0A1Y2EZN9</accession>
<keyword evidence="9 10" id="KW-0472">Membrane</keyword>
<dbReference type="FunFam" id="3.40.50.300:FF:002275">
    <property type="entry name" value="ATP-binding cassette, subfamily A (ABC1), member 16"/>
    <property type="match status" value="1"/>
</dbReference>
<feature type="transmembrane region" description="Helical" evidence="10">
    <location>
        <begin position="1119"/>
        <end position="1143"/>
    </location>
</feature>
<feature type="transmembrane region" description="Helical" evidence="10">
    <location>
        <begin position="394"/>
        <end position="414"/>
    </location>
</feature>
<keyword evidence="4 10" id="KW-0812">Transmembrane</keyword>
<dbReference type="InterPro" id="IPR027417">
    <property type="entry name" value="P-loop_NTPase"/>
</dbReference>
<feature type="transmembrane region" description="Helical" evidence="10">
    <location>
        <begin position="300"/>
        <end position="324"/>
    </location>
</feature>
<evidence type="ECO:0000256" key="5">
    <source>
        <dbReference type="ARBA" id="ARBA00022737"/>
    </source>
</evidence>
<feature type="domain" description="ABC transporter" evidence="11">
    <location>
        <begin position="459"/>
        <end position="688"/>
    </location>
</feature>
<evidence type="ECO:0000256" key="3">
    <source>
        <dbReference type="ARBA" id="ARBA00022448"/>
    </source>
</evidence>
<dbReference type="Pfam" id="PF12698">
    <property type="entry name" value="ABC2_membrane_3"/>
    <property type="match status" value="2"/>
</dbReference>
<dbReference type="PROSITE" id="PS00211">
    <property type="entry name" value="ABC_TRANSPORTER_1"/>
    <property type="match status" value="1"/>
</dbReference>
<feature type="transmembrane region" description="Helical" evidence="10">
    <location>
        <begin position="1197"/>
        <end position="1219"/>
    </location>
</feature>
<dbReference type="InterPro" id="IPR013525">
    <property type="entry name" value="ABC2_TM"/>
</dbReference>
<dbReference type="SMART" id="SM00382">
    <property type="entry name" value="AAA"/>
    <property type="match status" value="2"/>
</dbReference>
<sequence length="1614" mass="184957">MGSFYFGQLKTLLYKNFIYQKEDRKNTIIILILILLYPFIITTTFGNRDFFDDFSGADKNRFEGLSLPEDINNKFVSLNYGKSIGFIVSGKNENIIDSIMRNQIFNQSSINPVLFENEENMENFYKSNPDKLLAGVIINPEQMSYTIRVDGSSIPDPSLDKSSKSFLISNNYINAFTPIQMAIDQALIQTKTGNNTINIIADIGKLPLRKVAESQKLKFWDIYGLELIVLILVLPMLKPVQNIVSERENNIKSFIMLIGMNPFILWLSWLIYNSVLTLIITFYMSVVFAVLGLFKPVISIAIFIIMFLFGISLNSLVLLASTFFRNSKTAYAVMDTSSLIFILLYIPFYFCPEYVKNFVSFFISSVSSGVGLEKIILFKKSNKPQQEVFFQKDILIAIGLLVWNAIFYFVLALISDHYQSDENKISKSKKKQLDSTNYEYLSPYEKDIEQYHGSEKSFVEVSHIFKEFKNKNNDKFLAVNNVSFKAYKNEIFCILGHNGAGKSTLVKIMTGLILSDKGTIYYDGRDFNENKIKIRQEMGICSQDNIFFNLSVEQNIHIFSGLKGIEDYNVDEILEKVDLLDKKTTKVEELSGGQKRKLCIALAILGNPKYLFFDEPTTGLDPVSRRNIWNLLSSLKKDKIIFLTTHYMDEADILADRKLILTRGVIRCLGSSVYLKNHFRMMYFLNIQTNYPKEVNNIIQSIIPTAIIENNKNKNKQDNFTWKLPIDTTSQFKNLFNEIDKYKNNDNLIINYSIKSPSLEDIFISLSENDVLDFNDDNSISGNNDKEEYNSDADHDVLINDKKLPDPVTYNKISSSSQFIKLIKLRYKIYIRNVMFNVYSIFIPVVLSLLLFIVLRIIGSNGTVKFNEKEISANTLYKNSNELLNIDLTNSVNLDKSFFNADSLLNNVEYNDVNKFNTNNTSSLKSKDFTSSISGKLLTNDNYSFEIYYNETKLHSIPFTVNQASNLILNSKGIKEKITVKSYPFSYYDFTSRQTTLNTSGMILSYIIIFGLIKFGTQAVSERAEFTIKQLNLNGVKNKTYWLSLLVNDASFAILSCVLILIAGIICKYEAFMNIYSIIIMLVILILSTIGSLLFQYFIGLFFKNKVTAYSYIPSINILIIGIEYFIVSIITVASSVTANTVFNKYINYTYAIMSFIYPSFSIIVSMTSLTLIKVLNELNNEMFPLTLSGYLSFDKGISIIIIALLLSIIFYFIILIVVDEKRNSIRKGGNNVPEILKKANEEYLSSHEKNVEDEDKLVKNHFNEYPLSILGVNKEFEIKDKNSKNHNNLKRSNWNYGEIHHSLDPRQVNPVKTIIEDVTFHVNCNECFGLLGPNGAGKSTLLNMLTGLTAPTFGNIYYDGKIISDYSDLIIGYCPQEDIFWKELTLREHLEFFLELRGYPEDHIKEYADQYLSYCELEEYQNKKVTQLSGGTKRKLSVLLAVCGYPKYIILDEPTAGMDPHTRRFVWNIIEDIKNKQQSSITMTSHSMEEAEALCDRLTILIDGRLGCIGSPKYLTMTYATDYTLEVESDKLEQFHKSYIESPNSVLNGIKYRVTNETEESYKYYIENKCEVGKLFELLEDAKNKNIISDYILTESSLDKVFIDFIKKSNIES</sequence>
<dbReference type="CDD" id="cd03263">
    <property type="entry name" value="ABC_subfamily_A"/>
    <property type="match status" value="2"/>
</dbReference>
<keyword evidence="7" id="KW-0067">ATP-binding</keyword>
<feature type="transmembrane region" description="Helical" evidence="10">
    <location>
        <begin position="27"/>
        <end position="46"/>
    </location>
</feature>
<evidence type="ECO:0000313" key="13">
    <source>
        <dbReference type="Proteomes" id="UP000193920"/>
    </source>
</evidence>
<dbReference type="InterPro" id="IPR017871">
    <property type="entry name" value="ABC_transporter-like_CS"/>
</dbReference>
<dbReference type="Proteomes" id="UP000193920">
    <property type="component" value="Unassembled WGS sequence"/>
</dbReference>
<keyword evidence="6" id="KW-0547">Nucleotide-binding</keyword>
<keyword evidence="12" id="KW-0378">Hydrolase</keyword>
<dbReference type="GO" id="GO:0016887">
    <property type="term" value="F:ATP hydrolysis activity"/>
    <property type="evidence" value="ECO:0007669"/>
    <property type="project" value="InterPro"/>
</dbReference>
<evidence type="ECO:0000256" key="2">
    <source>
        <dbReference type="ARBA" id="ARBA00008869"/>
    </source>
</evidence>
<feature type="transmembrane region" description="Helical" evidence="10">
    <location>
        <begin position="1041"/>
        <end position="1066"/>
    </location>
</feature>
<dbReference type="EMBL" id="MCOG01000020">
    <property type="protein sequence ID" value="ORY77078.1"/>
    <property type="molecule type" value="Genomic_DNA"/>
</dbReference>
<comment type="subcellular location">
    <subcellularLocation>
        <location evidence="1">Membrane</location>
        <topology evidence="1">Multi-pass membrane protein</topology>
    </subcellularLocation>
</comment>
<evidence type="ECO:0000256" key="10">
    <source>
        <dbReference type="SAM" id="Phobius"/>
    </source>
</evidence>
<keyword evidence="5" id="KW-0677">Repeat</keyword>
<feature type="transmembrane region" description="Helical" evidence="10">
    <location>
        <begin position="838"/>
        <end position="859"/>
    </location>
</feature>
<dbReference type="GO" id="GO:0005524">
    <property type="term" value="F:ATP binding"/>
    <property type="evidence" value="ECO:0007669"/>
    <property type="project" value="UniProtKB-KW"/>
</dbReference>
<dbReference type="PANTHER" id="PTHR19229">
    <property type="entry name" value="ATP-BINDING CASSETTE TRANSPORTER SUBFAMILY A ABCA"/>
    <property type="match status" value="1"/>
</dbReference>
<proteinExistence type="inferred from homology"/>
<dbReference type="GO" id="GO:0016020">
    <property type="term" value="C:membrane"/>
    <property type="evidence" value="ECO:0007669"/>
    <property type="project" value="UniProtKB-SubCell"/>
</dbReference>
<dbReference type="GO" id="GO:0140359">
    <property type="term" value="F:ABC-type transporter activity"/>
    <property type="evidence" value="ECO:0007669"/>
    <property type="project" value="InterPro"/>
</dbReference>
<keyword evidence="8 10" id="KW-1133">Transmembrane helix</keyword>
<dbReference type="PANTHER" id="PTHR19229:SF36">
    <property type="entry name" value="ATP-BINDING CASSETTE SUB-FAMILY A MEMBER 2"/>
    <property type="match status" value="1"/>
</dbReference>
<feature type="transmembrane region" description="Helical" evidence="10">
    <location>
        <begin position="354"/>
        <end position="373"/>
    </location>
</feature>
<protein>
    <submittedName>
        <fullName evidence="12">p-loop containing nucleoside triphosphate hydrolase protein</fullName>
    </submittedName>
</protein>
<dbReference type="PROSITE" id="PS50893">
    <property type="entry name" value="ABC_TRANSPORTER_2"/>
    <property type="match status" value="2"/>
</dbReference>
<dbReference type="Pfam" id="PF00005">
    <property type="entry name" value="ABC_tran"/>
    <property type="match status" value="2"/>
</dbReference>